<proteinExistence type="predicted"/>
<evidence type="ECO:0008006" key="4">
    <source>
        <dbReference type="Google" id="ProtNLM"/>
    </source>
</evidence>
<feature type="compositionally biased region" description="Polar residues" evidence="1">
    <location>
        <begin position="80"/>
        <end position="109"/>
    </location>
</feature>
<organism evidence="2 3">
    <name type="scientific">Emergomyces pasteurianus Ep9510</name>
    <dbReference type="NCBI Taxonomy" id="1447872"/>
    <lineage>
        <taxon>Eukaryota</taxon>
        <taxon>Fungi</taxon>
        <taxon>Dikarya</taxon>
        <taxon>Ascomycota</taxon>
        <taxon>Pezizomycotina</taxon>
        <taxon>Eurotiomycetes</taxon>
        <taxon>Eurotiomycetidae</taxon>
        <taxon>Onygenales</taxon>
        <taxon>Ajellomycetaceae</taxon>
        <taxon>Emergomyces</taxon>
    </lineage>
</organism>
<protein>
    <recommendedName>
        <fullName evidence="4">Proteophosphoglycan 5</fullName>
    </recommendedName>
</protein>
<feature type="compositionally biased region" description="Polar residues" evidence="1">
    <location>
        <begin position="301"/>
        <end position="323"/>
    </location>
</feature>
<dbReference type="GO" id="GO:0016071">
    <property type="term" value="P:mRNA metabolic process"/>
    <property type="evidence" value="ECO:0007669"/>
    <property type="project" value="UniProtKB-ARBA"/>
</dbReference>
<evidence type="ECO:0000313" key="2">
    <source>
        <dbReference type="EMBL" id="OJD15546.1"/>
    </source>
</evidence>
<feature type="compositionally biased region" description="Polar residues" evidence="1">
    <location>
        <begin position="409"/>
        <end position="420"/>
    </location>
</feature>
<dbReference type="InterPro" id="IPR028322">
    <property type="entry name" value="PNRC-like_rgn"/>
</dbReference>
<feature type="compositionally biased region" description="Basic and acidic residues" evidence="1">
    <location>
        <begin position="141"/>
        <end position="155"/>
    </location>
</feature>
<feature type="compositionally biased region" description="Polar residues" evidence="1">
    <location>
        <begin position="195"/>
        <end position="223"/>
    </location>
</feature>
<comment type="caution">
    <text evidence="2">The sequence shown here is derived from an EMBL/GenBank/DDBJ whole genome shotgun (WGS) entry which is preliminary data.</text>
</comment>
<feature type="compositionally biased region" description="Basic and acidic residues" evidence="1">
    <location>
        <begin position="280"/>
        <end position="289"/>
    </location>
</feature>
<evidence type="ECO:0000313" key="3">
    <source>
        <dbReference type="Proteomes" id="UP000182235"/>
    </source>
</evidence>
<evidence type="ECO:0000256" key="1">
    <source>
        <dbReference type="SAM" id="MobiDB-lite"/>
    </source>
</evidence>
<feature type="compositionally biased region" description="Low complexity" evidence="1">
    <location>
        <begin position="1"/>
        <end position="11"/>
    </location>
</feature>
<sequence>MSTPTPTTPKGPRNPRRNRKNSKAAAATNNIVRNGPSNHNHYTSPPSHSSPPSPSAEEASNNTVSEGTSHKKKGRPGKKNNAQPSNTSPMTNGTSLGHGHSASQPNMLSALNDGTHYAGPTFHASPAPSALPIPTFFSKSMPDRETLESPDDGSRDVGPLDATPTKTKGSVAHHQNSEEIPSPLEFLFKSAKGTKVTSRPVNCVTQSVKPSPSQSNLPSQAKTQPRDVTPGSIFPLELESPDSRKMAIGPSFATPYRDRINALRSASSPSSSNDTVPLDEDQRKAKTEALKYLLLNPRPQLPSSASPKGLNDSNIFSSRSRTAGNAMPFARHSSGPPTPVAFEEPKTSPKGRSPGNGSVAHQYLSSVCNGPQTSRTPSSNLRRELSSTSPISSPTFSTESGGQAHLKRSQTYVNLTSPTPNRVHPAFISDVPSPRSGSTRNNSVDARQVEADLRRILKLDSNYSRA</sequence>
<feature type="compositionally biased region" description="Polar residues" evidence="1">
    <location>
        <begin position="435"/>
        <end position="445"/>
    </location>
</feature>
<dbReference type="Pfam" id="PF15365">
    <property type="entry name" value="PNRC"/>
    <property type="match status" value="1"/>
</dbReference>
<keyword evidence="3" id="KW-1185">Reference proteome</keyword>
<dbReference type="AlphaFoldDB" id="A0A1J9PI03"/>
<reference evidence="2 3" key="1">
    <citation type="submission" date="2015-07" db="EMBL/GenBank/DDBJ databases">
        <title>Emmonsia species relationships and genome sequence.</title>
        <authorList>
            <consortium name="The Broad Institute Genomics Platform"/>
            <person name="Cuomo C.A."/>
            <person name="Munoz J.F."/>
            <person name="Imamovic A."/>
            <person name="Priest M.E."/>
            <person name="Young S."/>
            <person name="Clay O.K."/>
            <person name="McEwen J.G."/>
        </authorList>
    </citation>
    <scope>NUCLEOTIDE SEQUENCE [LARGE SCALE GENOMIC DNA]</scope>
    <source>
        <strain evidence="2 3">UAMH 9510</strain>
    </source>
</reference>
<feature type="compositionally biased region" description="Polar residues" evidence="1">
    <location>
        <begin position="363"/>
        <end position="380"/>
    </location>
</feature>
<dbReference type="Proteomes" id="UP000182235">
    <property type="component" value="Unassembled WGS sequence"/>
</dbReference>
<accession>A0A1J9PI03</accession>
<dbReference type="STRING" id="1447872.A0A1J9PI03"/>
<dbReference type="OrthoDB" id="2142961at2759"/>
<feature type="region of interest" description="Disordered" evidence="1">
    <location>
        <begin position="1"/>
        <end position="448"/>
    </location>
</feature>
<feature type="compositionally biased region" description="Low complexity" evidence="1">
    <location>
        <begin position="386"/>
        <end position="400"/>
    </location>
</feature>
<gene>
    <name evidence="2" type="ORF">AJ78_04203</name>
</gene>
<dbReference type="VEuPathDB" id="FungiDB:AJ78_04203"/>
<feature type="compositionally biased region" description="Basic residues" evidence="1">
    <location>
        <begin position="13"/>
        <end position="22"/>
    </location>
</feature>
<name>A0A1J9PI03_9EURO</name>
<feature type="compositionally biased region" description="Low complexity" evidence="1">
    <location>
        <begin position="23"/>
        <end position="47"/>
    </location>
</feature>
<dbReference type="EMBL" id="LGRN01000150">
    <property type="protein sequence ID" value="OJD15546.1"/>
    <property type="molecule type" value="Genomic_DNA"/>
</dbReference>